<reference evidence="2" key="1">
    <citation type="journal article" date="2023" name="Mol. Phylogenet. Evol.">
        <title>Genome-scale phylogeny and comparative genomics of the fungal order Sordariales.</title>
        <authorList>
            <person name="Hensen N."/>
            <person name="Bonometti L."/>
            <person name="Westerberg I."/>
            <person name="Brannstrom I.O."/>
            <person name="Guillou S."/>
            <person name="Cros-Aarteil S."/>
            <person name="Calhoun S."/>
            <person name="Haridas S."/>
            <person name="Kuo A."/>
            <person name="Mondo S."/>
            <person name="Pangilinan J."/>
            <person name="Riley R."/>
            <person name="LaButti K."/>
            <person name="Andreopoulos B."/>
            <person name="Lipzen A."/>
            <person name="Chen C."/>
            <person name="Yan M."/>
            <person name="Daum C."/>
            <person name="Ng V."/>
            <person name="Clum A."/>
            <person name="Steindorff A."/>
            <person name="Ohm R.A."/>
            <person name="Martin F."/>
            <person name="Silar P."/>
            <person name="Natvig D.O."/>
            <person name="Lalanne C."/>
            <person name="Gautier V."/>
            <person name="Ament-Velasquez S.L."/>
            <person name="Kruys A."/>
            <person name="Hutchinson M.I."/>
            <person name="Powell A.J."/>
            <person name="Barry K."/>
            <person name="Miller A.N."/>
            <person name="Grigoriev I.V."/>
            <person name="Debuchy R."/>
            <person name="Gladieux P."/>
            <person name="Hiltunen Thoren M."/>
            <person name="Johannesson H."/>
        </authorList>
    </citation>
    <scope>NUCLEOTIDE SEQUENCE</scope>
    <source>
        <strain evidence="2">CBS 560.94</strain>
    </source>
</reference>
<feature type="region of interest" description="Disordered" evidence="1">
    <location>
        <begin position="125"/>
        <end position="149"/>
    </location>
</feature>
<keyword evidence="3" id="KW-1185">Reference proteome</keyword>
<feature type="compositionally biased region" description="Pro residues" evidence="1">
    <location>
        <begin position="1"/>
        <end position="10"/>
    </location>
</feature>
<feature type="compositionally biased region" description="Basic and acidic residues" evidence="1">
    <location>
        <begin position="140"/>
        <end position="149"/>
    </location>
</feature>
<feature type="compositionally biased region" description="Low complexity" evidence="1">
    <location>
        <begin position="11"/>
        <end position="24"/>
    </location>
</feature>
<dbReference type="RefSeq" id="XP_062687414.1">
    <property type="nucleotide sequence ID" value="XM_062824114.1"/>
</dbReference>
<sequence>MSSPPPPPSTSQPLALAAAASSLAEKARSTSQLIEKTLLPPTNTDPKPDPSNPYPSNPSLTKLTNLSAKLLQFNQHANTLGDCLTSASASGVADVLARTLDKALTRCDQGVEVVRGQVEWLGREKEEGGLAAGKGQGQGKEQKGKKEEVDRQAVEEYEALLIAYSRLFIFGSQILTVGKQTNSLDEKEQAEWMAKNDVDKIINKAEESAQKVLLGKSILKELQ</sequence>
<gene>
    <name evidence="2" type="ORF">B0H65DRAFT_417863</name>
</gene>
<feature type="compositionally biased region" description="Polar residues" evidence="1">
    <location>
        <begin position="29"/>
        <end position="44"/>
    </location>
</feature>
<accession>A0AAE0JQU9</accession>
<dbReference type="Proteomes" id="UP001278500">
    <property type="component" value="Unassembled WGS sequence"/>
</dbReference>
<comment type="caution">
    <text evidence="2">The sequence shown here is derived from an EMBL/GenBank/DDBJ whole genome shotgun (WGS) entry which is preliminary data.</text>
</comment>
<dbReference type="AlphaFoldDB" id="A0AAE0JQU9"/>
<name>A0AAE0JQU9_9PEZI</name>
<dbReference type="EMBL" id="JAUEPP010000001">
    <property type="protein sequence ID" value="KAK3356037.1"/>
    <property type="molecule type" value="Genomic_DNA"/>
</dbReference>
<protein>
    <submittedName>
        <fullName evidence="2">Uncharacterized protein</fullName>
    </submittedName>
</protein>
<evidence type="ECO:0000313" key="3">
    <source>
        <dbReference type="Proteomes" id="UP001278500"/>
    </source>
</evidence>
<evidence type="ECO:0000256" key="1">
    <source>
        <dbReference type="SAM" id="MobiDB-lite"/>
    </source>
</evidence>
<reference evidence="2" key="2">
    <citation type="submission" date="2023-06" db="EMBL/GenBank/DDBJ databases">
        <authorList>
            <consortium name="Lawrence Berkeley National Laboratory"/>
            <person name="Haridas S."/>
            <person name="Hensen N."/>
            <person name="Bonometti L."/>
            <person name="Westerberg I."/>
            <person name="Brannstrom I.O."/>
            <person name="Guillou S."/>
            <person name="Cros-Aarteil S."/>
            <person name="Calhoun S."/>
            <person name="Kuo A."/>
            <person name="Mondo S."/>
            <person name="Pangilinan J."/>
            <person name="Riley R."/>
            <person name="Labutti K."/>
            <person name="Andreopoulos B."/>
            <person name="Lipzen A."/>
            <person name="Chen C."/>
            <person name="Yanf M."/>
            <person name="Daum C."/>
            <person name="Ng V."/>
            <person name="Clum A."/>
            <person name="Steindorff A."/>
            <person name="Ohm R."/>
            <person name="Martin F."/>
            <person name="Silar P."/>
            <person name="Natvig D."/>
            <person name="Lalanne C."/>
            <person name="Gautier V."/>
            <person name="Ament-Velasquez S.L."/>
            <person name="Kruys A."/>
            <person name="Hutchinson M.I."/>
            <person name="Powell A.J."/>
            <person name="Barry K."/>
            <person name="Miller A.N."/>
            <person name="Grigoriev I.V."/>
            <person name="Debuchy R."/>
            <person name="Gladieux P."/>
            <person name="Thoren M.H."/>
            <person name="Johannesson H."/>
        </authorList>
    </citation>
    <scope>NUCLEOTIDE SEQUENCE</scope>
    <source>
        <strain evidence="2">CBS 560.94</strain>
    </source>
</reference>
<organism evidence="2 3">
    <name type="scientific">Neurospora tetraspora</name>
    <dbReference type="NCBI Taxonomy" id="94610"/>
    <lineage>
        <taxon>Eukaryota</taxon>
        <taxon>Fungi</taxon>
        <taxon>Dikarya</taxon>
        <taxon>Ascomycota</taxon>
        <taxon>Pezizomycotina</taxon>
        <taxon>Sordariomycetes</taxon>
        <taxon>Sordariomycetidae</taxon>
        <taxon>Sordariales</taxon>
        <taxon>Sordariaceae</taxon>
        <taxon>Neurospora</taxon>
    </lineage>
</organism>
<feature type="region of interest" description="Disordered" evidence="1">
    <location>
        <begin position="1"/>
        <end position="60"/>
    </location>
</feature>
<proteinExistence type="predicted"/>
<dbReference type="GeneID" id="87861268"/>
<evidence type="ECO:0000313" key="2">
    <source>
        <dbReference type="EMBL" id="KAK3356037.1"/>
    </source>
</evidence>